<dbReference type="GO" id="GO:0015031">
    <property type="term" value="P:protein transport"/>
    <property type="evidence" value="ECO:0007669"/>
    <property type="project" value="UniProtKB-KW"/>
</dbReference>
<name>A0A0A2E5U7_9PORP</name>
<keyword evidence="5 8" id="KW-1133">Transmembrane helix</keyword>
<dbReference type="Proteomes" id="UP000254263">
    <property type="component" value="Unassembled WGS sequence"/>
</dbReference>
<sequence length="139" mass="15453">MSLKRKTRVNESFSMASMTDVIFLLLIFFMVTSTLIVPNAIKVNLPSSRQQAPPEVPPVRVTVSKDSRFFLAFGQEKGNEVLFEELAPALQGYAQKNPESYLAIYADQAVSYREVVAVINIAAPLQYKIVLATQAQGNR</sequence>
<evidence type="ECO:0000256" key="3">
    <source>
        <dbReference type="ARBA" id="ARBA00022475"/>
    </source>
</evidence>
<evidence type="ECO:0000256" key="2">
    <source>
        <dbReference type="ARBA" id="ARBA00005811"/>
    </source>
</evidence>
<evidence type="ECO:0000256" key="7">
    <source>
        <dbReference type="RuleBase" id="RU003879"/>
    </source>
</evidence>
<dbReference type="PANTHER" id="PTHR30558:SF7">
    <property type="entry name" value="TOL-PAL SYSTEM PROTEIN TOLR"/>
    <property type="match status" value="1"/>
</dbReference>
<keyword evidence="12" id="KW-1185">Reference proteome</keyword>
<dbReference type="EMBL" id="JRFA01000025">
    <property type="protein sequence ID" value="KGN73007.1"/>
    <property type="molecule type" value="Genomic_DNA"/>
</dbReference>
<evidence type="ECO:0000256" key="8">
    <source>
        <dbReference type="SAM" id="Phobius"/>
    </source>
</evidence>
<dbReference type="OrthoDB" id="9793581at2"/>
<evidence type="ECO:0000256" key="1">
    <source>
        <dbReference type="ARBA" id="ARBA00004162"/>
    </source>
</evidence>
<dbReference type="EMBL" id="UGTI01000001">
    <property type="protein sequence ID" value="SUB78072.1"/>
    <property type="molecule type" value="Genomic_DNA"/>
</dbReference>
<dbReference type="PANTHER" id="PTHR30558">
    <property type="entry name" value="EXBD MEMBRANE COMPONENT OF PMF-DRIVEN MACROMOLECULE IMPORT SYSTEM"/>
    <property type="match status" value="1"/>
</dbReference>
<dbReference type="EMBL" id="UGTF01000002">
    <property type="protein sequence ID" value="SUB89349.1"/>
    <property type="molecule type" value="Genomic_DNA"/>
</dbReference>
<comment type="subcellular location">
    <subcellularLocation>
        <location evidence="1">Cell membrane</location>
        <topology evidence="1">Single-pass membrane protein</topology>
    </subcellularLocation>
    <subcellularLocation>
        <location evidence="7">Cell membrane</location>
        <topology evidence="7">Single-pass type II membrane protein</topology>
    </subcellularLocation>
</comment>
<evidence type="ECO:0000313" key="9">
    <source>
        <dbReference type="EMBL" id="KGN73007.1"/>
    </source>
</evidence>
<reference evidence="9 12" key="1">
    <citation type="submission" date="2014-09" db="EMBL/GenBank/DDBJ databases">
        <title>Draft Genome Sequence of Porphyromonas macacae COT-192_OH2859.</title>
        <authorList>
            <person name="Wallis C."/>
            <person name="Deusch O."/>
            <person name="O'Flynn C."/>
            <person name="Davis I."/>
            <person name="Horsfall A."/>
            <person name="Kirkwood N."/>
            <person name="Harris S."/>
            <person name="Eisen J.A."/>
            <person name="Coil D.A."/>
            <person name="Darling A.E."/>
            <person name="Jospin G."/>
            <person name="Alexiev A."/>
        </authorList>
    </citation>
    <scope>NUCLEOTIDE SEQUENCE [LARGE SCALE GENOMIC DNA]</scope>
    <source>
        <strain evidence="12">COT-192 OH2859</strain>
        <strain evidence="9">COT-192_OH2859</strain>
    </source>
</reference>
<evidence type="ECO:0000313" key="14">
    <source>
        <dbReference type="Proteomes" id="UP000254263"/>
    </source>
</evidence>
<keyword evidence="7" id="KW-0653">Protein transport</keyword>
<keyword evidence="6 8" id="KW-0472">Membrane</keyword>
<dbReference type="Gene3D" id="3.30.420.270">
    <property type="match status" value="1"/>
</dbReference>
<dbReference type="GO" id="GO:0005886">
    <property type="term" value="C:plasma membrane"/>
    <property type="evidence" value="ECO:0007669"/>
    <property type="project" value="UniProtKB-SubCell"/>
</dbReference>
<evidence type="ECO:0000313" key="12">
    <source>
        <dbReference type="Proteomes" id="UP000030103"/>
    </source>
</evidence>
<keyword evidence="4 7" id="KW-0812">Transmembrane</keyword>
<gene>
    <name evidence="9" type="ORF">HQ47_09120</name>
    <name evidence="11" type="ORF">NCTC11632_01452</name>
    <name evidence="10" type="ORF">NCTC13100_01225</name>
</gene>
<dbReference type="GO" id="GO:0022857">
    <property type="term" value="F:transmembrane transporter activity"/>
    <property type="evidence" value="ECO:0007669"/>
    <property type="project" value="InterPro"/>
</dbReference>
<evidence type="ECO:0000256" key="4">
    <source>
        <dbReference type="ARBA" id="ARBA00022692"/>
    </source>
</evidence>
<keyword evidence="7" id="KW-0813">Transport</keyword>
<organism evidence="9 12">
    <name type="scientific">Porphyromonas macacae</name>
    <dbReference type="NCBI Taxonomy" id="28115"/>
    <lineage>
        <taxon>Bacteria</taxon>
        <taxon>Pseudomonadati</taxon>
        <taxon>Bacteroidota</taxon>
        <taxon>Bacteroidia</taxon>
        <taxon>Bacteroidales</taxon>
        <taxon>Porphyromonadaceae</taxon>
        <taxon>Porphyromonas</taxon>
    </lineage>
</organism>
<comment type="similarity">
    <text evidence="2 7">Belongs to the ExbD/TolR family.</text>
</comment>
<dbReference type="RefSeq" id="WP_026215984.1">
    <property type="nucleotide sequence ID" value="NZ_JASBZX010000001.1"/>
</dbReference>
<dbReference type="Proteomes" id="UP000030103">
    <property type="component" value="Unassembled WGS sequence"/>
</dbReference>
<dbReference type="Proteomes" id="UP000254156">
    <property type="component" value="Unassembled WGS sequence"/>
</dbReference>
<dbReference type="STRING" id="28115.HQ47_09120"/>
<reference evidence="13 14" key="2">
    <citation type="submission" date="2018-06" db="EMBL/GenBank/DDBJ databases">
        <authorList>
            <consortium name="Pathogen Informatics"/>
            <person name="Doyle S."/>
        </authorList>
    </citation>
    <scope>NUCLEOTIDE SEQUENCE [LARGE SCALE GENOMIC DNA]</scope>
    <source>
        <strain evidence="11 13">NCTC11632</strain>
        <strain evidence="10 14">NCTC13100</strain>
    </source>
</reference>
<protein>
    <submittedName>
        <fullName evidence="10">Biopolymer transport protein ExbD</fullName>
    </submittedName>
    <submittedName>
        <fullName evidence="9">Biopolymer transporter ExbD</fullName>
    </submittedName>
</protein>
<dbReference type="Pfam" id="PF02472">
    <property type="entry name" value="ExbD"/>
    <property type="match status" value="1"/>
</dbReference>
<dbReference type="InterPro" id="IPR003400">
    <property type="entry name" value="ExbD"/>
</dbReference>
<accession>A0A0A2E5U7</accession>
<proteinExistence type="inferred from homology"/>
<evidence type="ECO:0000313" key="13">
    <source>
        <dbReference type="Proteomes" id="UP000254156"/>
    </source>
</evidence>
<evidence type="ECO:0000256" key="5">
    <source>
        <dbReference type="ARBA" id="ARBA00022989"/>
    </source>
</evidence>
<feature type="transmembrane region" description="Helical" evidence="8">
    <location>
        <begin position="21"/>
        <end position="41"/>
    </location>
</feature>
<evidence type="ECO:0000313" key="10">
    <source>
        <dbReference type="EMBL" id="SUB78072.1"/>
    </source>
</evidence>
<dbReference type="AlphaFoldDB" id="A0A0A2E5U7"/>
<evidence type="ECO:0000313" key="11">
    <source>
        <dbReference type="EMBL" id="SUB89349.1"/>
    </source>
</evidence>
<evidence type="ECO:0000256" key="6">
    <source>
        <dbReference type="ARBA" id="ARBA00023136"/>
    </source>
</evidence>
<dbReference type="eggNOG" id="COG0848">
    <property type="taxonomic scope" value="Bacteria"/>
</dbReference>
<keyword evidence="3" id="KW-1003">Cell membrane</keyword>